<name>A0A7I7RYN0_9MYCO</name>
<evidence type="ECO:0000259" key="2">
    <source>
        <dbReference type="Pfam" id="PF08044"/>
    </source>
</evidence>
<keyword evidence="1" id="KW-0472">Membrane</keyword>
<keyword evidence="1" id="KW-0812">Transmembrane</keyword>
<dbReference type="Proteomes" id="UP000467428">
    <property type="component" value="Chromosome"/>
</dbReference>
<dbReference type="InterPro" id="IPR025698">
    <property type="entry name" value="2TM_dom"/>
</dbReference>
<geneLocation type="plasmid" evidence="5">
    <name>pjcm18538 dna</name>
</geneLocation>
<dbReference type="PANTHER" id="PTHR40763:SF4">
    <property type="entry name" value="DUF1707 DOMAIN-CONTAINING PROTEIN"/>
    <property type="match status" value="1"/>
</dbReference>
<keyword evidence="1" id="KW-1133">Transmembrane helix</keyword>
<feature type="transmembrane region" description="Helical" evidence="1">
    <location>
        <begin position="119"/>
        <end position="140"/>
    </location>
</feature>
<organism evidence="4 5">
    <name type="scientific">Mycolicibacterium arabiense</name>
    <dbReference type="NCBI Taxonomy" id="1286181"/>
    <lineage>
        <taxon>Bacteria</taxon>
        <taxon>Bacillati</taxon>
        <taxon>Actinomycetota</taxon>
        <taxon>Actinomycetes</taxon>
        <taxon>Mycobacteriales</taxon>
        <taxon>Mycobacteriaceae</taxon>
        <taxon>Mycolicibacterium</taxon>
    </lineage>
</organism>
<keyword evidence="5" id="KW-1185">Reference proteome</keyword>
<dbReference type="InterPro" id="IPR012551">
    <property type="entry name" value="DUF1707_SHOCT-like"/>
</dbReference>
<dbReference type="KEGG" id="marz:MARA_32100"/>
<dbReference type="EMBL" id="AP022593">
    <property type="protein sequence ID" value="BBY49742.1"/>
    <property type="molecule type" value="Genomic_DNA"/>
</dbReference>
<evidence type="ECO:0008006" key="6">
    <source>
        <dbReference type="Google" id="ProtNLM"/>
    </source>
</evidence>
<dbReference type="Pfam" id="PF13239">
    <property type="entry name" value="2TM"/>
    <property type="match status" value="1"/>
</dbReference>
<dbReference type="AlphaFoldDB" id="A0A7I7RYN0"/>
<proteinExistence type="predicted"/>
<sequence length="149" mass="16352">MTAPMTNTSAVRVGDRDRNLTATRLGQALAQGYLDMTEYERRVGSAFAAQSRGDLDALLTDLPVHRMRLDDPARRAARESAARLWLRLHLAAYALMVVVVLTVWLAVALSGGTWYFWPIWPILGAGIGVVGHVIPARFAVRSPGCRRAP</sequence>
<feature type="transmembrane region" description="Helical" evidence="1">
    <location>
        <begin position="84"/>
        <end position="107"/>
    </location>
</feature>
<evidence type="ECO:0000313" key="4">
    <source>
        <dbReference type="EMBL" id="BBY49742.1"/>
    </source>
</evidence>
<protein>
    <recommendedName>
        <fullName evidence="6">2TM domain-containing protein</fullName>
    </recommendedName>
</protein>
<gene>
    <name evidence="4" type="ORF">MARA_32100</name>
</gene>
<evidence type="ECO:0000259" key="3">
    <source>
        <dbReference type="Pfam" id="PF13239"/>
    </source>
</evidence>
<evidence type="ECO:0000256" key="1">
    <source>
        <dbReference type="SAM" id="Phobius"/>
    </source>
</evidence>
<dbReference type="PANTHER" id="PTHR40763">
    <property type="entry name" value="MEMBRANE PROTEIN-RELATED"/>
    <property type="match status" value="1"/>
</dbReference>
<feature type="domain" description="DUF1707" evidence="2">
    <location>
        <begin position="11"/>
        <end position="63"/>
    </location>
</feature>
<reference evidence="4 5" key="1">
    <citation type="journal article" date="2019" name="Emerg. Microbes Infect.">
        <title>Comprehensive subspecies identification of 175 nontuberculous mycobacteria species based on 7547 genomic profiles.</title>
        <authorList>
            <person name="Matsumoto Y."/>
            <person name="Kinjo T."/>
            <person name="Motooka D."/>
            <person name="Nabeya D."/>
            <person name="Jung N."/>
            <person name="Uechi K."/>
            <person name="Horii T."/>
            <person name="Iida T."/>
            <person name="Fujita J."/>
            <person name="Nakamura S."/>
        </authorList>
    </citation>
    <scope>NUCLEOTIDE SEQUENCE [LARGE SCALE GENOMIC DNA]</scope>
    <source>
        <strain evidence="4 5">JCM 18538</strain>
    </source>
</reference>
<accession>A0A7I7RYN0</accession>
<feature type="domain" description="2TM" evidence="3">
    <location>
        <begin position="75"/>
        <end position="134"/>
    </location>
</feature>
<evidence type="ECO:0000313" key="5">
    <source>
        <dbReference type="Proteomes" id="UP000467428"/>
    </source>
</evidence>
<dbReference type="RefSeq" id="WP_179973634.1">
    <property type="nucleotide sequence ID" value="NZ_AP022593.1"/>
</dbReference>
<dbReference type="Pfam" id="PF08044">
    <property type="entry name" value="DUF1707"/>
    <property type="match status" value="1"/>
</dbReference>